<dbReference type="Proteomes" id="UP000320496">
    <property type="component" value="Chromosome"/>
</dbReference>
<evidence type="ECO:0000313" key="3">
    <source>
        <dbReference type="Proteomes" id="UP000320496"/>
    </source>
</evidence>
<dbReference type="AlphaFoldDB" id="A0A517Z639"/>
<dbReference type="NCBIfam" id="TIGR02823">
    <property type="entry name" value="oxido_YhdH"/>
    <property type="match status" value="1"/>
</dbReference>
<reference evidence="2 3" key="1">
    <citation type="submission" date="2019-02" db="EMBL/GenBank/DDBJ databases">
        <title>Deep-cultivation of Planctomycetes and their phenomic and genomic characterization uncovers novel biology.</title>
        <authorList>
            <person name="Wiegand S."/>
            <person name="Jogler M."/>
            <person name="Boedeker C."/>
            <person name="Pinto D."/>
            <person name="Vollmers J."/>
            <person name="Rivas-Marin E."/>
            <person name="Kohn T."/>
            <person name="Peeters S.H."/>
            <person name="Heuer A."/>
            <person name="Rast P."/>
            <person name="Oberbeckmann S."/>
            <person name="Bunk B."/>
            <person name="Jeske O."/>
            <person name="Meyerdierks A."/>
            <person name="Storesund J.E."/>
            <person name="Kallscheuer N."/>
            <person name="Luecker S."/>
            <person name="Lage O.M."/>
            <person name="Pohl T."/>
            <person name="Merkel B.J."/>
            <person name="Hornburger P."/>
            <person name="Mueller R.-W."/>
            <person name="Bruemmer F."/>
            <person name="Labrenz M."/>
            <person name="Spormann A.M."/>
            <person name="Op den Camp H."/>
            <person name="Overmann J."/>
            <person name="Amann R."/>
            <person name="Jetten M.S.M."/>
            <person name="Mascher T."/>
            <person name="Medema M.H."/>
            <person name="Devos D.P."/>
            <person name="Kaster A.-K."/>
            <person name="Ovreas L."/>
            <person name="Rohde M."/>
            <person name="Galperin M.Y."/>
            <person name="Jogler C."/>
        </authorList>
    </citation>
    <scope>NUCLEOTIDE SEQUENCE [LARGE SCALE GENOMIC DNA]</scope>
    <source>
        <strain evidence="2 3">Mal4</strain>
    </source>
</reference>
<sequence length="332" mass="35666">MPERFKGFMVCKTGKDQIETVVEERPVRELPDGEVLIRVEFSSVNYKDAMAATGHPGITKKFPHIPGIDSVGTVEESSSSRFSRGDEVIMTGHGLGVERWGGWAEYVRVPAEWVVPLPDGMTSREAMTLGTAGFTAAQCVQAIQLQGITPERGEVVVTGATGGVGSIAVMLLAKQGYPVVAVTGKESRRDWLTELGATRVIDRSDASSDTDRPLLKTQWAGAVDTVGGNTLTTLVRSMEHRGCVAACGVVGGPELPLTVYPFILRGVTLAGIDSAWCPDDLRAEIWQRLATDWKLDGLDRLASETDLSGVGDVVQRMMQGENVGRVLVRPSA</sequence>
<gene>
    <name evidence="2" type="primary">acuI</name>
    <name evidence="2" type="ORF">Mal4_22080</name>
</gene>
<dbReference type="PANTHER" id="PTHR43677">
    <property type="entry name" value="SHORT-CHAIN DEHYDROGENASE/REDUCTASE"/>
    <property type="match status" value="1"/>
</dbReference>
<dbReference type="Pfam" id="PF00107">
    <property type="entry name" value="ADH_zinc_N"/>
    <property type="match status" value="1"/>
</dbReference>
<dbReference type="EC" id="1.3.1.84" evidence="2"/>
<dbReference type="EMBL" id="CP036275">
    <property type="protein sequence ID" value="QDU37889.1"/>
    <property type="molecule type" value="Genomic_DNA"/>
</dbReference>
<dbReference type="SUPFAM" id="SSF51735">
    <property type="entry name" value="NAD(P)-binding Rossmann-fold domains"/>
    <property type="match status" value="1"/>
</dbReference>
<dbReference type="GO" id="GO:0043957">
    <property type="term" value="F:acryloyl-CoA reductase (NADPH) activity"/>
    <property type="evidence" value="ECO:0007669"/>
    <property type="project" value="UniProtKB-EC"/>
</dbReference>
<dbReference type="InterPro" id="IPR013149">
    <property type="entry name" value="ADH-like_C"/>
</dbReference>
<proteinExistence type="predicted"/>
<dbReference type="PANTHER" id="PTHR43677:SF1">
    <property type="entry name" value="ACRYLYL-COA REDUCTASE ACUI-RELATED"/>
    <property type="match status" value="1"/>
</dbReference>
<organism evidence="2 3">
    <name type="scientific">Maioricimonas rarisocia</name>
    <dbReference type="NCBI Taxonomy" id="2528026"/>
    <lineage>
        <taxon>Bacteria</taxon>
        <taxon>Pseudomonadati</taxon>
        <taxon>Planctomycetota</taxon>
        <taxon>Planctomycetia</taxon>
        <taxon>Planctomycetales</taxon>
        <taxon>Planctomycetaceae</taxon>
        <taxon>Maioricimonas</taxon>
    </lineage>
</organism>
<evidence type="ECO:0000313" key="2">
    <source>
        <dbReference type="EMBL" id="QDU37889.1"/>
    </source>
</evidence>
<dbReference type="Gene3D" id="3.40.50.720">
    <property type="entry name" value="NAD(P)-binding Rossmann-like Domain"/>
    <property type="match status" value="1"/>
</dbReference>
<dbReference type="InterPro" id="IPR014188">
    <property type="entry name" value="Acrylyl-CoA_reductase_AcuI"/>
</dbReference>
<keyword evidence="3" id="KW-1185">Reference proteome</keyword>
<dbReference type="InterPro" id="IPR011032">
    <property type="entry name" value="GroES-like_sf"/>
</dbReference>
<dbReference type="InterPro" id="IPR051397">
    <property type="entry name" value="Zn-ADH-like_protein"/>
</dbReference>
<keyword evidence="2" id="KW-0560">Oxidoreductase</keyword>
<dbReference type="SMART" id="SM00829">
    <property type="entry name" value="PKS_ER"/>
    <property type="match status" value="1"/>
</dbReference>
<dbReference type="InterPro" id="IPR013154">
    <property type="entry name" value="ADH-like_N"/>
</dbReference>
<dbReference type="KEGG" id="mri:Mal4_22080"/>
<dbReference type="RefSeq" id="WP_197444305.1">
    <property type="nucleotide sequence ID" value="NZ_CP036275.1"/>
</dbReference>
<dbReference type="SUPFAM" id="SSF50129">
    <property type="entry name" value="GroES-like"/>
    <property type="match status" value="1"/>
</dbReference>
<dbReference type="Gene3D" id="3.90.180.10">
    <property type="entry name" value="Medium-chain alcohol dehydrogenases, catalytic domain"/>
    <property type="match status" value="1"/>
</dbReference>
<evidence type="ECO:0000259" key="1">
    <source>
        <dbReference type="SMART" id="SM00829"/>
    </source>
</evidence>
<dbReference type="InterPro" id="IPR020843">
    <property type="entry name" value="ER"/>
</dbReference>
<feature type="domain" description="Enoyl reductase (ER)" evidence="1">
    <location>
        <begin position="14"/>
        <end position="328"/>
    </location>
</feature>
<dbReference type="CDD" id="cd05280">
    <property type="entry name" value="MDR_yhdh_yhfp"/>
    <property type="match status" value="1"/>
</dbReference>
<protein>
    <submittedName>
        <fullName evidence="2">Putative acrylyl-CoA reductase AcuI</fullName>
        <ecNumber evidence="2">1.3.1.84</ecNumber>
    </submittedName>
</protein>
<dbReference type="Pfam" id="PF08240">
    <property type="entry name" value="ADH_N"/>
    <property type="match status" value="1"/>
</dbReference>
<dbReference type="InterPro" id="IPR036291">
    <property type="entry name" value="NAD(P)-bd_dom_sf"/>
</dbReference>
<name>A0A517Z639_9PLAN</name>
<accession>A0A517Z639</accession>